<gene>
    <name evidence="3" type="ORF">LEMA_P102680.1</name>
</gene>
<dbReference type="Pfam" id="PF01979">
    <property type="entry name" value="Amidohydro_1"/>
    <property type="match status" value="1"/>
</dbReference>
<organism evidence="4">
    <name type="scientific">Leptosphaeria maculans (strain JN3 / isolate v23.1.3 / race Av1-4-5-6-7-8)</name>
    <name type="common">Blackleg fungus</name>
    <name type="synonym">Phoma lingam</name>
    <dbReference type="NCBI Taxonomy" id="985895"/>
    <lineage>
        <taxon>Eukaryota</taxon>
        <taxon>Fungi</taxon>
        <taxon>Dikarya</taxon>
        <taxon>Ascomycota</taxon>
        <taxon>Pezizomycotina</taxon>
        <taxon>Dothideomycetes</taxon>
        <taxon>Pleosporomycetidae</taxon>
        <taxon>Pleosporales</taxon>
        <taxon>Pleosporineae</taxon>
        <taxon>Leptosphaeriaceae</taxon>
        <taxon>Plenodomus</taxon>
        <taxon>Plenodomus lingam/Leptosphaeria maculans species complex</taxon>
    </lineage>
</organism>
<dbReference type="InterPro" id="IPR006680">
    <property type="entry name" value="Amidohydro-rel"/>
</dbReference>
<proteinExistence type="predicted"/>
<dbReference type="Gene3D" id="3.20.20.140">
    <property type="entry name" value="Metal-dependent hydrolases"/>
    <property type="match status" value="1"/>
</dbReference>
<keyword evidence="4" id="KW-1185">Reference proteome</keyword>
<evidence type="ECO:0000313" key="3">
    <source>
        <dbReference type="EMBL" id="CBX97137.1"/>
    </source>
</evidence>
<evidence type="ECO:0000256" key="1">
    <source>
        <dbReference type="ARBA" id="ARBA00022801"/>
    </source>
</evidence>
<dbReference type="GeneID" id="13283610"/>
<dbReference type="OMA" id="CLCYEVS"/>
<name>E4ZZM1_LEPMJ</name>
<evidence type="ECO:0000259" key="2">
    <source>
        <dbReference type="Pfam" id="PF01979"/>
    </source>
</evidence>
<dbReference type="InterPro" id="IPR050287">
    <property type="entry name" value="MTA/SAH_deaminase"/>
</dbReference>
<dbReference type="InParanoid" id="E4ZZM1"/>
<keyword evidence="1 3" id="KW-0378">Hydrolase</keyword>
<feature type="domain" description="Amidohydrolase-related" evidence="2">
    <location>
        <begin position="59"/>
        <end position="418"/>
    </location>
</feature>
<dbReference type="STRING" id="985895.E4ZZM1"/>
<dbReference type="PANTHER" id="PTHR43794:SF11">
    <property type="entry name" value="AMIDOHYDROLASE-RELATED DOMAIN-CONTAINING PROTEIN"/>
    <property type="match status" value="1"/>
</dbReference>
<dbReference type="OrthoDB" id="194468at2759"/>
<accession>E4ZZM1</accession>
<dbReference type="HOGENOM" id="CLU_012358_2_3_1"/>
<dbReference type="Proteomes" id="UP000002668">
    <property type="component" value="Genome"/>
</dbReference>
<dbReference type="Gene3D" id="2.30.40.10">
    <property type="entry name" value="Urease, subunit C, domain 1"/>
    <property type="match status" value="1"/>
</dbReference>
<reference evidence="4" key="1">
    <citation type="journal article" date="2011" name="Nat. Commun.">
        <title>Effector diversification within compartments of the Leptosphaeria maculans genome affected by Repeat-Induced Point mutations.</title>
        <authorList>
            <person name="Rouxel T."/>
            <person name="Grandaubert J."/>
            <person name="Hane J.K."/>
            <person name="Hoede C."/>
            <person name="van de Wouw A.P."/>
            <person name="Couloux A."/>
            <person name="Dominguez V."/>
            <person name="Anthouard V."/>
            <person name="Bally P."/>
            <person name="Bourras S."/>
            <person name="Cozijnsen A.J."/>
            <person name="Ciuffetti L.M."/>
            <person name="Degrave A."/>
            <person name="Dilmaghani A."/>
            <person name="Duret L."/>
            <person name="Fudal I."/>
            <person name="Goodwin S.B."/>
            <person name="Gout L."/>
            <person name="Glaser N."/>
            <person name="Linglin J."/>
            <person name="Kema G.H.J."/>
            <person name="Lapalu N."/>
            <person name="Lawrence C.B."/>
            <person name="May K."/>
            <person name="Meyer M."/>
            <person name="Ollivier B."/>
            <person name="Poulain J."/>
            <person name="Schoch C.L."/>
            <person name="Simon A."/>
            <person name="Spatafora J.W."/>
            <person name="Stachowiak A."/>
            <person name="Turgeon B.G."/>
            <person name="Tyler B.M."/>
            <person name="Vincent D."/>
            <person name="Weissenbach J."/>
            <person name="Amselem J."/>
            <person name="Quesneville H."/>
            <person name="Oliver R.P."/>
            <person name="Wincker P."/>
            <person name="Balesdent M.-H."/>
            <person name="Howlett B.J."/>
        </authorList>
    </citation>
    <scope>NUCLEOTIDE SEQUENCE [LARGE SCALE GENOMIC DNA]</scope>
    <source>
        <strain evidence="4">JN3 / isolate v23.1.3 / race Av1-4-5-6-7-8</strain>
    </source>
</reference>
<protein>
    <submittedName>
        <fullName evidence="3">Similar to amidohydrolase</fullName>
    </submittedName>
</protein>
<dbReference type="eggNOG" id="KOG3968">
    <property type="taxonomic scope" value="Eukaryota"/>
</dbReference>
<dbReference type="GO" id="GO:0016810">
    <property type="term" value="F:hydrolase activity, acting on carbon-nitrogen (but not peptide) bonds"/>
    <property type="evidence" value="ECO:0007669"/>
    <property type="project" value="InterPro"/>
</dbReference>
<dbReference type="InterPro" id="IPR032466">
    <property type="entry name" value="Metal_Hydrolase"/>
</dbReference>
<evidence type="ECO:0000313" key="4">
    <source>
        <dbReference type="Proteomes" id="UP000002668"/>
    </source>
</evidence>
<dbReference type="PANTHER" id="PTHR43794">
    <property type="entry name" value="AMINOHYDROLASE SSNA-RELATED"/>
    <property type="match status" value="1"/>
</dbReference>
<dbReference type="SUPFAM" id="SSF51338">
    <property type="entry name" value="Composite domain of metallo-dependent hydrolases"/>
    <property type="match status" value="1"/>
</dbReference>
<dbReference type="EMBL" id="FP929130">
    <property type="protein sequence ID" value="CBX97137.1"/>
    <property type="molecule type" value="Genomic_DNA"/>
</dbReference>
<dbReference type="VEuPathDB" id="FungiDB:LEMA_P102680.1"/>
<sequence length="480" mass="51404">MSGNGKYLITGGLVVTLDDSLGDYENGAILIEDGVIKAVGRAEDISAPGAEVIDASEGVVIPGFVDSHRHLAMSLMRGISIDQNIWPFLIDVFTRFCPAISVEDMHMAGLIGGLEAIESGTTTIMNPSDSMNSVAHAAAELQGLRESGIRGYHCYGMGGGPYGDVAAGKPGWEARMQHAKQLIEEDSASNLLRVGVHLSMSSTVPFSWIKDEIQFAHALSAFTVSHSSTLRGTDFTRDLEIRADMDVMLPGHLYIHCTNVLDHEMASIAATRGALALTPDPNIQTGMGYPPLRQALAHGLHPALSTDSSCTTPPDMMSAMRLQLATQRSLDHAAVHSTGNISSTTELVARDALIWGTRNGAAALGLADKIGTLTPGKRADIVVITNKRRLSATANPLGTAVMHASTADVDLVMVDGKIRKRDGQLVGIDVADVKARARQAWARIRAKMENLKSDTGPEALQEFIRQTERNHRVNTADAYR</sequence>
<dbReference type="AlphaFoldDB" id="E4ZZM1"/>
<dbReference type="SUPFAM" id="SSF51556">
    <property type="entry name" value="Metallo-dependent hydrolases"/>
    <property type="match status" value="1"/>
</dbReference>
<dbReference type="InterPro" id="IPR011059">
    <property type="entry name" value="Metal-dep_hydrolase_composite"/>
</dbReference>
<dbReference type="RefSeq" id="XP_003840616.1">
    <property type="nucleotide sequence ID" value="XM_003840568.1"/>
</dbReference>